<organism evidence="1">
    <name type="scientific">marine metagenome</name>
    <dbReference type="NCBI Taxonomy" id="408172"/>
    <lineage>
        <taxon>unclassified sequences</taxon>
        <taxon>metagenomes</taxon>
        <taxon>ecological metagenomes</taxon>
    </lineage>
</organism>
<evidence type="ECO:0000313" key="1">
    <source>
        <dbReference type="EMBL" id="SVA23403.1"/>
    </source>
</evidence>
<dbReference type="AlphaFoldDB" id="A0A381UA04"/>
<dbReference type="EMBL" id="UINC01005764">
    <property type="protein sequence ID" value="SVA23403.1"/>
    <property type="molecule type" value="Genomic_DNA"/>
</dbReference>
<accession>A0A381UA04</accession>
<protein>
    <recommendedName>
        <fullName evidence="2">Pyridoxamine 5'-phosphate oxidase putative domain-containing protein</fullName>
    </recommendedName>
</protein>
<evidence type="ECO:0008006" key="2">
    <source>
        <dbReference type="Google" id="ProtNLM"/>
    </source>
</evidence>
<gene>
    <name evidence="1" type="ORF">METZ01_LOCUS76257</name>
</gene>
<sequence>VSIPVTGNDVPARLEEYGSAAFLVTVGVDGSAKVVHVPVVWDASASAFRCTPGGGTLRNLTKPGPVTLVFPPPRDGDHSMLVDGTGRVVGDGEVAEVEFVGGVLHRPAPAAPGDRVDC</sequence>
<dbReference type="SUPFAM" id="SSF50475">
    <property type="entry name" value="FMN-binding split barrel"/>
    <property type="match status" value="1"/>
</dbReference>
<proteinExistence type="predicted"/>
<reference evidence="1" key="1">
    <citation type="submission" date="2018-05" db="EMBL/GenBank/DDBJ databases">
        <authorList>
            <person name="Lanie J.A."/>
            <person name="Ng W.-L."/>
            <person name="Kazmierczak K.M."/>
            <person name="Andrzejewski T.M."/>
            <person name="Davidsen T.M."/>
            <person name="Wayne K.J."/>
            <person name="Tettelin H."/>
            <person name="Glass J.I."/>
            <person name="Rusch D."/>
            <person name="Podicherti R."/>
            <person name="Tsui H.-C.T."/>
            <person name="Winkler M.E."/>
        </authorList>
    </citation>
    <scope>NUCLEOTIDE SEQUENCE</scope>
</reference>
<dbReference type="InterPro" id="IPR012349">
    <property type="entry name" value="Split_barrel_FMN-bd"/>
</dbReference>
<feature type="non-terminal residue" evidence="1">
    <location>
        <position position="1"/>
    </location>
</feature>
<name>A0A381UA04_9ZZZZ</name>
<dbReference type="Gene3D" id="2.30.110.10">
    <property type="entry name" value="Electron Transport, Fmn-binding Protein, Chain A"/>
    <property type="match status" value="1"/>
</dbReference>